<feature type="coiled-coil region" evidence="1">
    <location>
        <begin position="75"/>
        <end position="109"/>
    </location>
</feature>
<proteinExistence type="predicted"/>
<evidence type="ECO:0000313" key="2">
    <source>
        <dbReference type="EMBL" id="AIG98514.1"/>
    </source>
</evidence>
<keyword evidence="2" id="KW-0131">Cell cycle</keyword>
<dbReference type="Proteomes" id="UP000028501">
    <property type="component" value="Chromosome"/>
</dbReference>
<dbReference type="GO" id="GO:0051301">
    <property type="term" value="P:cell division"/>
    <property type="evidence" value="ECO:0007669"/>
    <property type="project" value="UniProtKB-KW"/>
</dbReference>
<dbReference type="EMBL" id="CP006577">
    <property type="protein sequence ID" value="AIG98514.1"/>
    <property type="molecule type" value="Genomic_DNA"/>
</dbReference>
<name>A0A075WHD6_ARCFL</name>
<dbReference type="SUPFAM" id="SSF50692">
    <property type="entry name" value="ADC-like"/>
    <property type="match status" value="1"/>
</dbReference>
<protein>
    <submittedName>
        <fullName evidence="2">Cell division protein 48 (CDC48), N-terminal domain protein</fullName>
    </submittedName>
</protein>
<dbReference type="KEGG" id="afg:AFULGI_00017560"/>
<feature type="coiled-coil region" evidence="1">
    <location>
        <begin position="2"/>
        <end position="36"/>
    </location>
</feature>
<dbReference type="HOGENOM" id="CLU_1375445_0_0_2"/>
<accession>A0A075WHD6</accession>
<dbReference type="GeneID" id="24795251"/>
<keyword evidence="2" id="KW-0132">Cell division</keyword>
<dbReference type="RefSeq" id="WP_048064398.1">
    <property type="nucleotide sequence ID" value="NZ_CP006577.1"/>
</dbReference>
<dbReference type="AlphaFoldDB" id="A0A075WHD6"/>
<dbReference type="Gene3D" id="2.40.40.20">
    <property type="match status" value="1"/>
</dbReference>
<dbReference type="InterPro" id="IPR009010">
    <property type="entry name" value="Asp_de-COase-like_dom_sf"/>
</dbReference>
<keyword evidence="1" id="KW-0175">Coiled coil</keyword>
<sequence>MDDECQKLLAEKEAIIRELQEKVKELEAKLKSYEIREVYKGIIPDDVLEEFVKLPPEQMIIEIGRYLREKGSTGQVEAKKTVNDVRQEIASVEEEVSKAEKEIEKTISTITGAAKTKVGVDLTFTQKYDYEGSDVAFLAEDIMNAIGVKEGEYVSVKKNGTVNLRVLPYSKEGFIVVPTWVREKLGVKVNDFVEVVRR</sequence>
<gene>
    <name evidence="2" type="ORF">AFULGI_00017560</name>
</gene>
<evidence type="ECO:0000256" key="1">
    <source>
        <dbReference type="SAM" id="Coils"/>
    </source>
</evidence>
<evidence type="ECO:0000313" key="3">
    <source>
        <dbReference type="Proteomes" id="UP000028501"/>
    </source>
</evidence>
<reference evidence="2 3" key="1">
    <citation type="submission" date="2013-07" db="EMBL/GenBank/DDBJ databases">
        <title>Genome of Archaeoglobus fulgidus.</title>
        <authorList>
            <person name="Fiebig A."/>
            <person name="Birkeland N.-K."/>
        </authorList>
    </citation>
    <scope>NUCLEOTIDE SEQUENCE [LARGE SCALE GENOMIC DNA]</scope>
    <source>
        <strain evidence="2 3">DSM 8774</strain>
    </source>
</reference>
<organism evidence="2 3">
    <name type="scientific">Archaeoglobus fulgidus DSM 8774</name>
    <dbReference type="NCBI Taxonomy" id="1344584"/>
    <lineage>
        <taxon>Archaea</taxon>
        <taxon>Methanobacteriati</taxon>
        <taxon>Methanobacteriota</taxon>
        <taxon>Archaeoglobi</taxon>
        <taxon>Archaeoglobales</taxon>
        <taxon>Archaeoglobaceae</taxon>
        <taxon>Archaeoglobus</taxon>
    </lineage>
</organism>